<dbReference type="Pfam" id="PF09339">
    <property type="entry name" value="HTH_IclR"/>
    <property type="match status" value="1"/>
</dbReference>
<comment type="caution">
    <text evidence="6">The sequence shown here is derived from an EMBL/GenBank/DDBJ whole genome shotgun (WGS) entry which is preliminary data.</text>
</comment>
<dbReference type="InterPro" id="IPR050707">
    <property type="entry name" value="HTH_MetabolicPath_Reg"/>
</dbReference>
<dbReference type="CDD" id="cd00090">
    <property type="entry name" value="HTH_ARSR"/>
    <property type="match status" value="1"/>
</dbReference>
<dbReference type="InterPro" id="IPR029016">
    <property type="entry name" value="GAF-like_dom_sf"/>
</dbReference>
<dbReference type="InterPro" id="IPR036388">
    <property type="entry name" value="WH-like_DNA-bd_sf"/>
</dbReference>
<keyword evidence="3" id="KW-0804">Transcription</keyword>
<dbReference type="Gene3D" id="1.10.10.10">
    <property type="entry name" value="Winged helix-like DNA-binding domain superfamily/Winged helix DNA-binding domain"/>
    <property type="match status" value="1"/>
</dbReference>
<dbReference type="PANTHER" id="PTHR30136">
    <property type="entry name" value="HELIX-TURN-HELIX TRANSCRIPTIONAL REGULATOR, ICLR FAMILY"/>
    <property type="match status" value="1"/>
</dbReference>
<dbReference type="GO" id="GO:0003677">
    <property type="term" value="F:DNA binding"/>
    <property type="evidence" value="ECO:0007669"/>
    <property type="project" value="UniProtKB-KW"/>
</dbReference>
<dbReference type="InterPro" id="IPR036390">
    <property type="entry name" value="WH_DNA-bd_sf"/>
</dbReference>
<feature type="domain" description="HTH iclR-type" evidence="4">
    <location>
        <begin position="1"/>
        <end position="63"/>
    </location>
</feature>
<evidence type="ECO:0000313" key="7">
    <source>
        <dbReference type="Proteomes" id="UP000627838"/>
    </source>
</evidence>
<evidence type="ECO:0000259" key="5">
    <source>
        <dbReference type="PROSITE" id="PS51078"/>
    </source>
</evidence>
<evidence type="ECO:0000313" key="6">
    <source>
        <dbReference type="EMBL" id="MBE1533747.1"/>
    </source>
</evidence>
<dbReference type="Pfam" id="PF01614">
    <property type="entry name" value="IclR_C"/>
    <property type="match status" value="1"/>
</dbReference>
<name>A0ABR9JT50_9ACTN</name>
<dbReference type="RefSeq" id="WP_192760236.1">
    <property type="nucleotide sequence ID" value="NZ_JADBDZ010000001.1"/>
</dbReference>
<protein>
    <submittedName>
        <fullName evidence="6">DNA-binding IclR family transcriptional regulator</fullName>
    </submittedName>
</protein>
<dbReference type="PANTHER" id="PTHR30136:SF8">
    <property type="entry name" value="TRANSCRIPTIONAL REGULATORY PROTEIN"/>
    <property type="match status" value="1"/>
</dbReference>
<dbReference type="PROSITE" id="PS51078">
    <property type="entry name" value="ICLR_ED"/>
    <property type="match status" value="1"/>
</dbReference>
<dbReference type="Proteomes" id="UP000627838">
    <property type="component" value="Unassembled WGS sequence"/>
</dbReference>
<dbReference type="EMBL" id="JADBDZ010000001">
    <property type="protein sequence ID" value="MBE1533747.1"/>
    <property type="molecule type" value="Genomic_DNA"/>
</dbReference>
<dbReference type="InterPro" id="IPR014757">
    <property type="entry name" value="Tscrpt_reg_IclR_C"/>
</dbReference>
<sequence length="253" mass="26934">MSTTLISLEIVHGLLELGGEGGVSAVAAQVGLPKARVHRHLAVLKDAGYILQDPATKRYRVGWRLYLLGQSLVGRFDVPGLARPTMEELRRRVGQTVVLTTFTDEAVIVLEVLSGQAPVDIVLHPGVQFPYHAVAQGKVGLVYGPGRLRETALAHLEARTSRTIVDREALEAELKVVRERGWADAPEEIFTGVNAIAAPVFTSEGEALGAIAVVGSIHYLPAEAAPDVTSAVVEAARTVSRDLGYGGPYPPAP</sequence>
<dbReference type="PROSITE" id="PS51077">
    <property type="entry name" value="HTH_ICLR"/>
    <property type="match status" value="1"/>
</dbReference>
<evidence type="ECO:0000256" key="2">
    <source>
        <dbReference type="ARBA" id="ARBA00023125"/>
    </source>
</evidence>
<evidence type="ECO:0000259" key="4">
    <source>
        <dbReference type="PROSITE" id="PS51077"/>
    </source>
</evidence>
<proteinExistence type="predicted"/>
<dbReference type="SUPFAM" id="SSF55781">
    <property type="entry name" value="GAF domain-like"/>
    <property type="match status" value="1"/>
</dbReference>
<dbReference type="InterPro" id="IPR011991">
    <property type="entry name" value="ArsR-like_HTH"/>
</dbReference>
<dbReference type="Gene3D" id="3.30.450.40">
    <property type="match status" value="1"/>
</dbReference>
<feature type="domain" description="IclR-ED" evidence="5">
    <location>
        <begin position="64"/>
        <end position="245"/>
    </location>
</feature>
<keyword evidence="7" id="KW-1185">Reference proteome</keyword>
<evidence type="ECO:0000256" key="1">
    <source>
        <dbReference type="ARBA" id="ARBA00023015"/>
    </source>
</evidence>
<keyword evidence="1" id="KW-0805">Transcription regulation</keyword>
<gene>
    <name evidence="6" type="ORF">H4W34_003580</name>
</gene>
<accession>A0ABR9JT50</accession>
<dbReference type="SUPFAM" id="SSF46785">
    <property type="entry name" value="Winged helix' DNA-binding domain"/>
    <property type="match status" value="1"/>
</dbReference>
<dbReference type="InterPro" id="IPR005471">
    <property type="entry name" value="Tscrpt_reg_IclR_N"/>
</dbReference>
<keyword evidence="2 6" id="KW-0238">DNA-binding</keyword>
<organism evidence="6 7">
    <name type="scientific">Actinomadura algeriensis</name>
    <dbReference type="NCBI Taxonomy" id="1679523"/>
    <lineage>
        <taxon>Bacteria</taxon>
        <taxon>Bacillati</taxon>
        <taxon>Actinomycetota</taxon>
        <taxon>Actinomycetes</taxon>
        <taxon>Streptosporangiales</taxon>
        <taxon>Thermomonosporaceae</taxon>
        <taxon>Actinomadura</taxon>
    </lineage>
</organism>
<dbReference type="SMART" id="SM00346">
    <property type="entry name" value="HTH_ICLR"/>
    <property type="match status" value="1"/>
</dbReference>
<reference evidence="6 7" key="1">
    <citation type="submission" date="2020-10" db="EMBL/GenBank/DDBJ databases">
        <title>Sequencing the genomes of 1000 actinobacteria strains.</title>
        <authorList>
            <person name="Klenk H.-P."/>
        </authorList>
    </citation>
    <scope>NUCLEOTIDE SEQUENCE [LARGE SCALE GENOMIC DNA]</scope>
    <source>
        <strain evidence="6 7">DSM 46744</strain>
    </source>
</reference>
<evidence type="ECO:0000256" key="3">
    <source>
        <dbReference type="ARBA" id="ARBA00023163"/>
    </source>
</evidence>